<sequence length="964" mass="103396">MAPLIASPRIPYSFLLFLGYLLFSQATRAQNISTSTTVPPLQWINLSNLVQGSTKPPPLRDASLGYDETSRSLIVFGGLSESGVAQSQTFLLNLQTLTWSLPSPPSNLQRAPPARSGAISGVDFAASNRHGFVVIGGKGANNEALSDVWEFDFINQFWSPVVLSPGGPSARWGASGGIDFRTPFVSDPIVPGPNNTLYLAGGFNGQNPDPLSDVWSLSLSGTLSSNLPDAVSGSWTKLSIQSLPGRVEQAGTVVQKEIVAVGGCDSTTSLSATNSSCAKQDSFIINAGSQTTVTPAICLAPRIAPVLVPNVNTFSTAFISQVFVMLGAFNTSLWQDSDGLAKGEVAILDVDTGTWTRTIPSGDPSSSAQFPSPRQGSSAISFSQALVGTSRTVASDTIVFGGQDSNGAFSSDLWLLRAYTGALTASSPTFKSGQLQSGINADGSGVRLTLLTECASMLSPTNTSPPSTTTAQGGGASTTTDKSPASTDPNATSVHFNLYNTSFTHKLLLPLSILLFTPGFLILRWTQTSVPTHWIPTEHVSLVSLATVLAFASYGLGLAGFVLAFTTISSASSSTKSVHLQTGHGIAGLVFFILLFFLVPIFLIYSRLDLESRLSRMSERERTSEDAGNSTLAATNEKAESIPMRPQSSSHTPSLTNPTPPMSPTPRPRAMSWDASMTLRRSSHEHDGAVDNENESAPSSSPTPHKGFEVLNRGNGRRPRKLSGPWEVSSVPGARGGRVPSTRRLGEIDWLLRRRSLNVVGELDYAITQAHNANYLAAANGQSRSVEGLRMPIDYPPTRTILLHLLLQISILGLCAVTLAALFQRARRYLFALFLIWTLAFYATMFVLSWNGRPASSLLTATLFRLRGQDIPLTPEDSDDIQTSNTLRNSIPEPGPYAHHRPPFRASAQLDEIPLAQASPGSDDNDDDDIDEDTRQRLIEEEMERRDVSIVTVPRRKLYLTNPS</sequence>
<keyword evidence="4" id="KW-0812">Transmembrane</keyword>
<evidence type="ECO:0000313" key="6">
    <source>
        <dbReference type="EMBL" id="KAF9476458.1"/>
    </source>
</evidence>
<keyword evidence="5" id="KW-0732">Signal</keyword>
<dbReference type="Gene3D" id="2.120.10.80">
    <property type="entry name" value="Kelch-type beta propeller"/>
    <property type="match status" value="2"/>
</dbReference>
<feature type="compositionally biased region" description="Pro residues" evidence="3">
    <location>
        <begin position="658"/>
        <end position="667"/>
    </location>
</feature>
<feature type="signal peptide" evidence="5">
    <location>
        <begin position="1"/>
        <end position="29"/>
    </location>
</feature>
<dbReference type="InterPro" id="IPR015915">
    <property type="entry name" value="Kelch-typ_b-propeller"/>
</dbReference>
<keyword evidence="4" id="KW-1133">Transmembrane helix</keyword>
<keyword evidence="2" id="KW-0677">Repeat</keyword>
<feature type="transmembrane region" description="Helical" evidence="4">
    <location>
        <begin position="801"/>
        <end position="823"/>
    </location>
</feature>
<evidence type="ECO:0000256" key="3">
    <source>
        <dbReference type="SAM" id="MobiDB-lite"/>
    </source>
</evidence>
<gene>
    <name evidence="6" type="ORF">BDN70DRAFT_882353</name>
</gene>
<evidence type="ECO:0000256" key="2">
    <source>
        <dbReference type="ARBA" id="ARBA00022737"/>
    </source>
</evidence>
<evidence type="ECO:0000256" key="4">
    <source>
        <dbReference type="SAM" id="Phobius"/>
    </source>
</evidence>
<feature type="compositionally biased region" description="Basic and acidic residues" evidence="3">
    <location>
        <begin position="933"/>
        <end position="946"/>
    </location>
</feature>
<dbReference type="PANTHER" id="PTHR46093">
    <property type="entry name" value="ACYL-COA-BINDING DOMAIN-CONTAINING PROTEIN 5"/>
    <property type="match status" value="1"/>
</dbReference>
<feature type="region of interest" description="Disordered" evidence="3">
    <location>
        <begin position="458"/>
        <end position="488"/>
    </location>
</feature>
<keyword evidence="1" id="KW-0880">Kelch repeat</keyword>
<keyword evidence="7" id="KW-1185">Reference proteome</keyword>
<keyword evidence="4" id="KW-0472">Membrane</keyword>
<dbReference type="PANTHER" id="PTHR46093:SF3">
    <property type="entry name" value="ACYL-COA-BINDING DOMAIN-CONTAINING PROTEIN 4"/>
    <property type="match status" value="1"/>
</dbReference>
<dbReference type="EMBL" id="MU155293">
    <property type="protein sequence ID" value="KAF9476458.1"/>
    <property type="molecule type" value="Genomic_DNA"/>
</dbReference>
<evidence type="ECO:0000256" key="1">
    <source>
        <dbReference type="ARBA" id="ARBA00022441"/>
    </source>
</evidence>
<feature type="region of interest" description="Disordered" evidence="3">
    <location>
        <begin position="874"/>
        <end position="903"/>
    </location>
</feature>
<reference evidence="6" key="1">
    <citation type="submission" date="2020-11" db="EMBL/GenBank/DDBJ databases">
        <authorList>
            <consortium name="DOE Joint Genome Institute"/>
            <person name="Ahrendt S."/>
            <person name="Riley R."/>
            <person name="Andreopoulos W."/>
            <person name="Labutti K."/>
            <person name="Pangilinan J."/>
            <person name="Ruiz-Duenas F.J."/>
            <person name="Barrasa J.M."/>
            <person name="Sanchez-Garcia M."/>
            <person name="Camarero S."/>
            <person name="Miyauchi S."/>
            <person name="Serrano A."/>
            <person name="Linde D."/>
            <person name="Babiker R."/>
            <person name="Drula E."/>
            <person name="Ayuso-Fernandez I."/>
            <person name="Pacheco R."/>
            <person name="Padilla G."/>
            <person name="Ferreira P."/>
            <person name="Barriuso J."/>
            <person name="Kellner H."/>
            <person name="Castanera R."/>
            <person name="Alfaro M."/>
            <person name="Ramirez L."/>
            <person name="Pisabarro A.G."/>
            <person name="Kuo A."/>
            <person name="Tritt A."/>
            <person name="Lipzen A."/>
            <person name="He G."/>
            <person name="Yan M."/>
            <person name="Ng V."/>
            <person name="Cullen D."/>
            <person name="Martin F."/>
            <person name="Rosso M.-N."/>
            <person name="Henrissat B."/>
            <person name="Hibbett D."/>
            <person name="Martinez A.T."/>
            <person name="Grigoriev I.V."/>
        </authorList>
    </citation>
    <scope>NUCLEOTIDE SEQUENCE</scope>
    <source>
        <strain evidence="6">CIRM-BRFM 674</strain>
    </source>
</reference>
<dbReference type="Proteomes" id="UP000807469">
    <property type="component" value="Unassembled WGS sequence"/>
</dbReference>
<name>A0A9P5YWK3_9AGAR</name>
<feature type="compositionally biased region" description="Low complexity" evidence="3">
    <location>
        <begin position="459"/>
        <end position="471"/>
    </location>
</feature>
<feature type="transmembrane region" description="Helical" evidence="4">
    <location>
        <begin position="829"/>
        <end position="850"/>
    </location>
</feature>
<accession>A0A9P5YWK3</accession>
<feature type="region of interest" description="Disordered" evidence="3">
    <location>
        <begin position="916"/>
        <end position="946"/>
    </location>
</feature>
<proteinExistence type="predicted"/>
<feature type="transmembrane region" description="Helical" evidence="4">
    <location>
        <begin position="539"/>
        <end position="565"/>
    </location>
</feature>
<feature type="region of interest" description="Disordered" evidence="3">
    <location>
        <begin position="618"/>
        <end position="738"/>
    </location>
</feature>
<dbReference type="AlphaFoldDB" id="A0A9P5YWK3"/>
<protein>
    <submittedName>
        <fullName evidence="6">Uncharacterized protein</fullName>
    </submittedName>
</protein>
<feature type="transmembrane region" description="Helical" evidence="4">
    <location>
        <begin position="507"/>
        <end position="527"/>
    </location>
</feature>
<feature type="compositionally biased region" description="Acidic residues" evidence="3">
    <location>
        <begin position="923"/>
        <end position="932"/>
    </location>
</feature>
<evidence type="ECO:0000313" key="7">
    <source>
        <dbReference type="Proteomes" id="UP000807469"/>
    </source>
</evidence>
<comment type="caution">
    <text evidence="6">The sequence shown here is derived from an EMBL/GenBank/DDBJ whole genome shotgun (WGS) entry which is preliminary data.</text>
</comment>
<evidence type="ECO:0000256" key="5">
    <source>
        <dbReference type="SAM" id="SignalP"/>
    </source>
</evidence>
<feature type="transmembrane region" description="Helical" evidence="4">
    <location>
        <begin position="585"/>
        <end position="608"/>
    </location>
</feature>
<dbReference type="SUPFAM" id="SSF117281">
    <property type="entry name" value="Kelch motif"/>
    <property type="match status" value="1"/>
</dbReference>
<organism evidence="6 7">
    <name type="scientific">Pholiota conissans</name>
    <dbReference type="NCBI Taxonomy" id="109636"/>
    <lineage>
        <taxon>Eukaryota</taxon>
        <taxon>Fungi</taxon>
        <taxon>Dikarya</taxon>
        <taxon>Basidiomycota</taxon>
        <taxon>Agaricomycotina</taxon>
        <taxon>Agaricomycetes</taxon>
        <taxon>Agaricomycetidae</taxon>
        <taxon>Agaricales</taxon>
        <taxon>Agaricineae</taxon>
        <taxon>Strophariaceae</taxon>
        <taxon>Pholiota</taxon>
    </lineage>
</organism>
<dbReference type="OrthoDB" id="10250130at2759"/>
<feature type="chain" id="PRO_5040167661" evidence="5">
    <location>
        <begin position="30"/>
        <end position="964"/>
    </location>
</feature>